<comment type="cofactor">
    <cofactor evidence="1">
        <name>FAD</name>
        <dbReference type="ChEBI" id="CHEBI:57692"/>
    </cofactor>
</comment>
<comment type="caution">
    <text evidence="6">The sequence shown here is derived from an EMBL/GenBank/DDBJ whole genome shotgun (WGS) entry which is preliminary data.</text>
</comment>
<dbReference type="Pfam" id="PF02913">
    <property type="entry name" value="FAD-oxidase_C"/>
    <property type="match status" value="1"/>
</dbReference>
<evidence type="ECO:0000313" key="6">
    <source>
        <dbReference type="EMBL" id="MBB3957748.1"/>
    </source>
</evidence>
<dbReference type="PROSITE" id="PS51387">
    <property type="entry name" value="FAD_PCMH"/>
    <property type="match status" value="1"/>
</dbReference>
<dbReference type="PANTHER" id="PTHR43716:SF2">
    <property type="entry name" value="BLL6224 PROTEIN"/>
    <property type="match status" value="1"/>
</dbReference>
<dbReference type="Proteomes" id="UP000548867">
    <property type="component" value="Unassembled WGS sequence"/>
</dbReference>
<dbReference type="GO" id="GO:0003824">
    <property type="term" value="F:catalytic activity"/>
    <property type="evidence" value="ECO:0007669"/>
    <property type="project" value="InterPro"/>
</dbReference>
<dbReference type="InterPro" id="IPR016166">
    <property type="entry name" value="FAD-bd_PCMH"/>
</dbReference>
<gene>
    <name evidence="6" type="ORF">GGR38_004723</name>
</gene>
<evidence type="ECO:0000313" key="7">
    <source>
        <dbReference type="Proteomes" id="UP000548867"/>
    </source>
</evidence>
<dbReference type="InterPro" id="IPR051264">
    <property type="entry name" value="FAD-oxidored/transferase_4"/>
</dbReference>
<sequence>MAMLDSLRAAYDGKLLVDADDVAPYLTDWRKIWTGAAIAVTLPETVDQVCTLVRWCGQNGVRLVPQGGNTGMSGGATPPAEGLNLVVALTRLNRIRAIDPVNNTMTVDAGVILASVQEAARDAGRYFPLSLAAEGSCTIGGNLATNAGGTAVLRYGNARELCLGLEVVTPTGEVWSGLKGLRKDNSGYDLRDLYIASEGTLGIITGAVLKLYPQPAARLASLVAVADCGAAMGLLEVLRARYADRLTAFELLSRECLELVLRHGHDARDPFGESYPWYILIEFTDFTSEEAARAAIEEALGQAFEDGIVLDAVIAESLAQTQVLWALREGISEAQSAEGPTIKHDIALPISAIAAFMPAAVEAVRVSHPDIRPVLFGHLGDGSLHFNYSPGPGEDKASFMARQAEVNRIVHDLVMAAGGTISAEHGLGVLRRDEADAYRPTAERQLMRSIKQALDPQGIMNPGKLLAL</sequence>
<dbReference type="Gene3D" id="1.10.45.10">
    <property type="entry name" value="Vanillyl-alcohol Oxidase, Chain A, domain 4"/>
    <property type="match status" value="1"/>
</dbReference>
<dbReference type="Gene3D" id="3.30.70.2190">
    <property type="match status" value="1"/>
</dbReference>
<reference evidence="6 7" key="1">
    <citation type="submission" date="2020-08" db="EMBL/GenBank/DDBJ databases">
        <title>Genomic Encyclopedia of Type Strains, Phase IV (KMG-IV): sequencing the most valuable type-strain genomes for metagenomic binning, comparative biology and taxonomic classification.</title>
        <authorList>
            <person name="Goeker M."/>
        </authorList>
    </citation>
    <scope>NUCLEOTIDE SEQUENCE [LARGE SCALE GENOMIC DNA]</scope>
    <source>
        <strain evidence="6 7">DSM 27057</strain>
    </source>
</reference>
<evidence type="ECO:0000256" key="1">
    <source>
        <dbReference type="ARBA" id="ARBA00001974"/>
    </source>
</evidence>
<name>A0A7W6G8U0_9SPHN</name>
<protein>
    <submittedName>
        <fullName evidence="6">FAD/FMN-containing dehydrogenase</fullName>
    </submittedName>
</protein>
<feature type="domain" description="FAD-binding PCMH-type" evidence="5">
    <location>
        <begin position="33"/>
        <end position="214"/>
    </location>
</feature>
<evidence type="ECO:0000259" key="5">
    <source>
        <dbReference type="PROSITE" id="PS51387"/>
    </source>
</evidence>
<evidence type="ECO:0000256" key="2">
    <source>
        <dbReference type="ARBA" id="ARBA00008000"/>
    </source>
</evidence>
<dbReference type="Gene3D" id="3.30.70.2740">
    <property type="match status" value="1"/>
</dbReference>
<dbReference type="SUPFAM" id="SSF55103">
    <property type="entry name" value="FAD-linked oxidases, C-terminal domain"/>
    <property type="match status" value="1"/>
</dbReference>
<dbReference type="SUPFAM" id="SSF56176">
    <property type="entry name" value="FAD-binding/transporter-associated domain-like"/>
    <property type="match status" value="1"/>
</dbReference>
<organism evidence="6 7">
    <name type="scientific">Novosphingobium sediminicola</name>
    <dbReference type="NCBI Taxonomy" id="563162"/>
    <lineage>
        <taxon>Bacteria</taxon>
        <taxon>Pseudomonadati</taxon>
        <taxon>Pseudomonadota</taxon>
        <taxon>Alphaproteobacteria</taxon>
        <taxon>Sphingomonadales</taxon>
        <taxon>Sphingomonadaceae</taxon>
        <taxon>Novosphingobium</taxon>
    </lineage>
</organism>
<dbReference type="InterPro" id="IPR016164">
    <property type="entry name" value="FAD-linked_Oxase-like_C"/>
</dbReference>
<comment type="similarity">
    <text evidence="2">Belongs to the FAD-binding oxidoreductase/transferase type 4 family.</text>
</comment>
<dbReference type="InterPro" id="IPR016167">
    <property type="entry name" value="FAD-bd_PCMH_sub1"/>
</dbReference>
<dbReference type="FunFam" id="1.10.45.10:FF:000001">
    <property type="entry name" value="D-lactate dehydrogenase mitochondrial"/>
    <property type="match status" value="1"/>
</dbReference>
<dbReference type="Gene3D" id="3.30.43.10">
    <property type="entry name" value="Uridine Diphospho-n-acetylenolpyruvylglucosamine Reductase, domain 2"/>
    <property type="match status" value="1"/>
</dbReference>
<dbReference type="AlphaFoldDB" id="A0A7W6G8U0"/>
<dbReference type="InterPro" id="IPR036318">
    <property type="entry name" value="FAD-bd_PCMH-like_sf"/>
</dbReference>
<dbReference type="InterPro" id="IPR004113">
    <property type="entry name" value="FAD-bd_oxidored_4_C"/>
</dbReference>
<dbReference type="GO" id="GO:0071949">
    <property type="term" value="F:FAD binding"/>
    <property type="evidence" value="ECO:0007669"/>
    <property type="project" value="InterPro"/>
</dbReference>
<keyword evidence="7" id="KW-1185">Reference proteome</keyword>
<dbReference type="GO" id="GO:0022904">
    <property type="term" value="P:respiratory electron transport chain"/>
    <property type="evidence" value="ECO:0007669"/>
    <property type="project" value="TreeGrafter"/>
</dbReference>
<dbReference type="PANTHER" id="PTHR43716">
    <property type="entry name" value="D-2-HYDROXYGLUTARATE DEHYDROGENASE, MITOCHONDRIAL"/>
    <property type="match status" value="1"/>
</dbReference>
<dbReference type="Gene3D" id="3.30.465.10">
    <property type="match status" value="1"/>
</dbReference>
<proteinExistence type="inferred from homology"/>
<dbReference type="InterPro" id="IPR006094">
    <property type="entry name" value="Oxid_FAD_bind_N"/>
</dbReference>
<accession>A0A7W6G8U0</accession>
<dbReference type="InterPro" id="IPR016169">
    <property type="entry name" value="FAD-bd_PCMH_sub2"/>
</dbReference>
<dbReference type="Pfam" id="PF01565">
    <property type="entry name" value="FAD_binding_4"/>
    <property type="match status" value="1"/>
</dbReference>
<evidence type="ECO:0000256" key="3">
    <source>
        <dbReference type="ARBA" id="ARBA00022630"/>
    </source>
</evidence>
<keyword evidence="3" id="KW-0285">Flavoprotein</keyword>
<keyword evidence="4" id="KW-0274">FAD</keyword>
<dbReference type="EMBL" id="JACIDX010000033">
    <property type="protein sequence ID" value="MBB3957748.1"/>
    <property type="molecule type" value="Genomic_DNA"/>
</dbReference>
<dbReference type="InterPro" id="IPR016171">
    <property type="entry name" value="Vanillyl_alc_oxidase_C-sub2"/>
</dbReference>
<evidence type="ECO:0000256" key="4">
    <source>
        <dbReference type="ARBA" id="ARBA00022827"/>
    </source>
</evidence>